<dbReference type="InterPro" id="IPR011333">
    <property type="entry name" value="SKP1/BTB/POZ_sf"/>
</dbReference>
<organism evidence="1 2">
    <name type="scientific">Lojkania enalia</name>
    <dbReference type="NCBI Taxonomy" id="147567"/>
    <lineage>
        <taxon>Eukaryota</taxon>
        <taxon>Fungi</taxon>
        <taxon>Dikarya</taxon>
        <taxon>Ascomycota</taxon>
        <taxon>Pezizomycotina</taxon>
        <taxon>Dothideomycetes</taxon>
        <taxon>Pleosporomycetidae</taxon>
        <taxon>Pleosporales</taxon>
        <taxon>Pleosporales incertae sedis</taxon>
        <taxon>Lojkania</taxon>
    </lineage>
</organism>
<dbReference type="OrthoDB" id="3738063at2759"/>
<evidence type="ECO:0000313" key="1">
    <source>
        <dbReference type="EMBL" id="KAF2270793.1"/>
    </source>
</evidence>
<dbReference type="SUPFAM" id="SSF54695">
    <property type="entry name" value="POZ domain"/>
    <property type="match status" value="1"/>
</dbReference>
<evidence type="ECO:0000313" key="2">
    <source>
        <dbReference type="Proteomes" id="UP000800093"/>
    </source>
</evidence>
<dbReference type="AlphaFoldDB" id="A0A9P4NCV2"/>
<reference evidence="2" key="1">
    <citation type="journal article" date="2020" name="Stud. Mycol.">
        <title>101 Dothideomycetes genomes: A test case for predicting lifestyles and emergence of pathogens.</title>
        <authorList>
            <person name="Haridas S."/>
            <person name="Albert R."/>
            <person name="Binder M."/>
            <person name="Bloem J."/>
            <person name="LaButti K."/>
            <person name="Salamov A."/>
            <person name="Andreopoulos B."/>
            <person name="Baker S."/>
            <person name="Barry K."/>
            <person name="Bills G."/>
            <person name="Bluhm B."/>
            <person name="Cannon C."/>
            <person name="Castanera R."/>
            <person name="Culley D."/>
            <person name="Daum C."/>
            <person name="Ezra D."/>
            <person name="Gonzalez J."/>
            <person name="Henrissat B."/>
            <person name="Kuo A."/>
            <person name="Liang C."/>
            <person name="Lipzen A."/>
            <person name="Lutzoni F."/>
            <person name="Magnuson J."/>
            <person name="Mondo S."/>
            <person name="Nolan M."/>
            <person name="Ohm R."/>
            <person name="Pangilinan J."/>
            <person name="Park H.-J."/>
            <person name="Ramirez L."/>
            <person name="Alfaro M."/>
            <person name="Sun H."/>
            <person name="Tritt A."/>
            <person name="Yoshinaga Y."/>
            <person name="Zwiers L.-H."/>
            <person name="Turgeon B."/>
            <person name="Goodwin S."/>
            <person name="Spatafora J."/>
            <person name="Crous P."/>
            <person name="Grigoriev I."/>
        </authorList>
    </citation>
    <scope>NUCLEOTIDE SEQUENCE [LARGE SCALE GENOMIC DNA]</scope>
    <source>
        <strain evidence="2">CBS 304.66</strain>
    </source>
</reference>
<comment type="caution">
    <text evidence="1">The sequence shown here is derived from an EMBL/GenBank/DDBJ whole genome shotgun (WGS) entry which is preliminary data.</text>
</comment>
<protein>
    <recommendedName>
        <fullName evidence="3">BTB domain-containing protein</fullName>
    </recommendedName>
</protein>
<dbReference type="EMBL" id="ML986578">
    <property type="protein sequence ID" value="KAF2270793.1"/>
    <property type="molecule type" value="Genomic_DNA"/>
</dbReference>
<dbReference type="Proteomes" id="UP000800093">
    <property type="component" value="Unassembled WGS sequence"/>
</dbReference>
<proteinExistence type="predicted"/>
<dbReference type="Gene3D" id="3.30.710.10">
    <property type="entry name" value="Potassium Channel Kv1.1, Chain A"/>
    <property type="match status" value="1"/>
</dbReference>
<sequence length="132" mass="15315">MDTDSHARDEEVVNSSFPWPPLNRAPETRHMNFFRTTYDLELCDCTSSSAVAVKVGSPEPSTFHLPRGALSRTSDFFRNALKKEWSHAEHRIVSLPEQDPAIFDIYARWLWSGAEIMIEEHDWKAEFTEFLK</sequence>
<keyword evidence="2" id="KW-1185">Reference proteome</keyword>
<name>A0A9P4NCV2_9PLEO</name>
<accession>A0A9P4NCV2</accession>
<gene>
    <name evidence="1" type="ORF">CC78DRAFT_573144</name>
</gene>
<evidence type="ECO:0008006" key="3">
    <source>
        <dbReference type="Google" id="ProtNLM"/>
    </source>
</evidence>